<keyword evidence="2" id="KW-1133">Transmembrane helix</keyword>
<evidence type="ECO:0000256" key="1">
    <source>
        <dbReference type="SAM" id="MobiDB-lite"/>
    </source>
</evidence>
<dbReference type="KEGG" id="dci:113470774"/>
<evidence type="ECO:0000313" key="3">
    <source>
        <dbReference type="Proteomes" id="UP000079169"/>
    </source>
</evidence>
<keyword evidence="3" id="KW-1185">Reference proteome</keyword>
<feature type="transmembrane region" description="Helical" evidence="2">
    <location>
        <begin position="147"/>
        <end position="170"/>
    </location>
</feature>
<dbReference type="AlphaFoldDB" id="A0A3Q0JA12"/>
<feature type="region of interest" description="Disordered" evidence="1">
    <location>
        <begin position="1"/>
        <end position="21"/>
    </location>
</feature>
<gene>
    <name evidence="4" type="primary">LOC113470774</name>
</gene>
<evidence type="ECO:0000256" key="2">
    <source>
        <dbReference type="SAM" id="Phobius"/>
    </source>
</evidence>
<organism evidence="3 4">
    <name type="scientific">Diaphorina citri</name>
    <name type="common">Asian citrus psyllid</name>
    <dbReference type="NCBI Taxonomy" id="121845"/>
    <lineage>
        <taxon>Eukaryota</taxon>
        <taxon>Metazoa</taxon>
        <taxon>Ecdysozoa</taxon>
        <taxon>Arthropoda</taxon>
        <taxon>Hexapoda</taxon>
        <taxon>Insecta</taxon>
        <taxon>Pterygota</taxon>
        <taxon>Neoptera</taxon>
        <taxon>Paraneoptera</taxon>
        <taxon>Hemiptera</taxon>
        <taxon>Sternorrhyncha</taxon>
        <taxon>Psylloidea</taxon>
        <taxon>Psyllidae</taxon>
        <taxon>Diaphorininae</taxon>
        <taxon>Diaphorina</taxon>
    </lineage>
</organism>
<reference evidence="4" key="1">
    <citation type="submission" date="2025-08" db="UniProtKB">
        <authorList>
            <consortium name="RefSeq"/>
        </authorList>
    </citation>
    <scope>IDENTIFICATION</scope>
</reference>
<keyword evidence="2" id="KW-0472">Membrane</keyword>
<dbReference type="GeneID" id="113470774"/>
<evidence type="ECO:0000313" key="4">
    <source>
        <dbReference type="RefSeq" id="XP_026685271.1"/>
    </source>
</evidence>
<feature type="transmembrane region" description="Helical" evidence="2">
    <location>
        <begin position="108"/>
        <end position="127"/>
    </location>
</feature>
<feature type="non-terminal residue" evidence="4">
    <location>
        <position position="214"/>
    </location>
</feature>
<dbReference type="PaxDb" id="121845-A0A3Q0JA12"/>
<keyword evidence="2" id="KW-0812">Transmembrane</keyword>
<feature type="transmembrane region" description="Helical" evidence="2">
    <location>
        <begin position="56"/>
        <end position="76"/>
    </location>
</feature>
<dbReference type="RefSeq" id="XP_026685271.1">
    <property type="nucleotide sequence ID" value="XM_026829470.1"/>
</dbReference>
<dbReference type="Proteomes" id="UP000079169">
    <property type="component" value="Unplaced"/>
</dbReference>
<name>A0A3Q0JA12_DIACI</name>
<sequence>MSESTAVYKGPYPPDHPEDPSDLKMDKLYETKLKYPLLPWSLLLISKLFSTLPLDITIQGISVAALVSKFTTLFMLRKYIMKLYKSLYYSDLYNSTIFIDSNVRFHNVLSILLIATCLLINLCINVVRFLQLYESHVTIINILYFNYMYFSSIQVYITELQFLILAYGLYIRFQDINLYLYDVIRANSVFYNSNYKKEYFYTKLLVKDCTKPPP</sequence>
<protein>
    <submittedName>
        <fullName evidence="4">Uncharacterized protein LOC113470774</fullName>
    </submittedName>
</protein>
<proteinExistence type="predicted"/>
<accession>A0A3Q0JA12</accession>